<evidence type="ECO:0000256" key="13">
    <source>
        <dbReference type="RuleBase" id="RU003357"/>
    </source>
</evidence>
<dbReference type="PANTHER" id="PTHR32552:SF89">
    <property type="entry name" value="CATECHOLATE SIDEROPHORE RECEPTOR FIU"/>
    <property type="match status" value="1"/>
</dbReference>
<feature type="signal peptide" evidence="15">
    <location>
        <begin position="1"/>
        <end position="24"/>
    </location>
</feature>
<evidence type="ECO:0000256" key="5">
    <source>
        <dbReference type="ARBA" id="ARBA00022692"/>
    </source>
</evidence>
<comment type="similarity">
    <text evidence="12 13">Belongs to the TonB-dependent receptor family.</text>
</comment>
<dbReference type="Gene3D" id="2.170.130.10">
    <property type="entry name" value="TonB-dependent receptor, plug domain"/>
    <property type="match status" value="1"/>
</dbReference>
<dbReference type="AlphaFoldDB" id="A0A4P5NX32"/>
<keyword evidence="11 12" id="KW-0998">Cell outer membrane</keyword>
<feature type="domain" description="TonB-dependent receptor-like beta-barrel" evidence="16">
    <location>
        <begin position="296"/>
        <end position="753"/>
    </location>
</feature>
<keyword evidence="6 15" id="KW-0732">Signal</keyword>
<dbReference type="InterPro" id="IPR012910">
    <property type="entry name" value="Plug_dom"/>
</dbReference>
<evidence type="ECO:0000256" key="4">
    <source>
        <dbReference type="ARBA" id="ARBA00022496"/>
    </source>
</evidence>
<dbReference type="PROSITE" id="PS52016">
    <property type="entry name" value="TONB_DEPENDENT_REC_3"/>
    <property type="match status" value="1"/>
</dbReference>
<keyword evidence="2 12" id="KW-0813">Transport</keyword>
<evidence type="ECO:0000313" key="18">
    <source>
        <dbReference type="EMBL" id="GCE82466.1"/>
    </source>
</evidence>
<reference evidence="19" key="1">
    <citation type="submission" date="2017-01" db="EMBL/GenBank/DDBJ databases">
        <title>Komagataeibacter sp. MSKU9 whole genome sequencing project.</title>
        <authorList>
            <person name="Matsutani M."/>
            <person name="Naloka K."/>
            <person name="Theeragool G."/>
            <person name="Yakushi T."/>
            <person name="Matsushita K."/>
        </authorList>
    </citation>
    <scope>NUCLEOTIDE SEQUENCE [LARGE SCALE GENOMIC DNA]</scope>
    <source>
        <strain evidence="19">MSKU9</strain>
    </source>
</reference>
<keyword evidence="4" id="KW-0410">Iron transport</keyword>
<keyword evidence="7" id="KW-0408">Iron</keyword>
<evidence type="ECO:0000256" key="10">
    <source>
        <dbReference type="ARBA" id="ARBA00023136"/>
    </source>
</evidence>
<keyword evidence="5 12" id="KW-0812">Transmembrane</keyword>
<evidence type="ECO:0000259" key="16">
    <source>
        <dbReference type="Pfam" id="PF00593"/>
    </source>
</evidence>
<evidence type="ECO:0000256" key="2">
    <source>
        <dbReference type="ARBA" id="ARBA00022448"/>
    </source>
</evidence>
<evidence type="ECO:0000256" key="11">
    <source>
        <dbReference type="ARBA" id="ARBA00023237"/>
    </source>
</evidence>
<dbReference type="RefSeq" id="WP_141259855.1">
    <property type="nucleotide sequence ID" value="NZ_BDLU01000014.1"/>
</dbReference>
<evidence type="ECO:0000256" key="6">
    <source>
        <dbReference type="ARBA" id="ARBA00022729"/>
    </source>
</evidence>
<evidence type="ECO:0000256" key="8">
    <source>
        <dbReference type="ARBA" id="ARBA00023065"/>
    </source>
</evidence>
<dbReference type="Pfam" id="PF00593">
    <property type="entry name" value="TonB_dep_Rec_b-barrel"/>
    <property type="match status" value="1"/>
</dbReference>
<sequence>MKQTYRPGTFLFFLSILAVGETNAETISSHPQPSPTARPSLAGKKSESDSTARPHAAVHSADRATPQSENVVVTAIRHQAGGALEVITQNSLGHYAPGTNPMQMLNQVPGLNFVSDDALGNESWGSNLWMRGFTQAQLGVTLDGVPLGAQEYNTYNGLLANFAITSENIDHITVSDGGGMVATPATTNLGGAIQYFSSDPADRMGGKVSQMFGSRDTFRTFVRFDSGKLNPSGTKFYVSYVRSDQSRWKGSGNQFNQQLNAKLVQPVGESSQISAFFDWDEQAYFSYADQSLDILSSLGQRNDFYYPNYTAAYRAAQGIFPKNLQNYPGATDVSYYDGVTLSSEYLGGLNFDFKLNKHIRWLTTVYGHGSRQWSTWTDPYLPSPNGAPLSELVIQPQTRRFGLTSTVRYRFGRHHFESGVWYENNSNSIGEFMYQEPLLGQGSPINPLANRFGTPFQQNWGMQYNTNTFQFHLEDVFQILASLRLQAGFKSLLVTTHGGAKENDAAYTGQAMLASGSLTSAAPALPHFNALWTFLPHHEVYFDISKNMRAYDYGAYEYGSAWGVTNQQTFQQIHNRLKPETDWDYTIGYRYASKLLSASLDLYHVDFSNRLQSLTSGSIISPVSTLINVGSVTMNGLDAALTVQPVAGLSITNSISYNHSVYGQNVASSGVSYALKGKKVVNYPELMYKARISYAYHGAEAYFDANYISRRYLSYVNDTWVPSYWMTNLGARYRFGNYGLIRDVTVGFNVYNLINTKYVAQMGENGNPLSGDYQSIMSGSPRSYFGSISAGF</sequence>
<feature type="chain" id="PRO_5021009989" evidence="15">
    <location>
        <begin position="25"/>
        <end position="792"/>
    </location>
</feature>
<evidence type="ECO:0000256" key="14">
    <source>
        <dbReference type="SAM" id="MobiDB-lite"/>
    </source>
</evidence>
<evidence type="ECO:0000256" key="9">
    <source>
        <dbReference type="ARBA" id="ARBA00023077"/>
    </source>
</evidence>
<evidence type="ECO:0000256" key="7">
    <source>
        <dbReference type="ARBA" id="ARBA00023004"/>
    </source>
</evidence>
<dbReference type="InterPro" id="IPR037066">
    <property type="entry name" value="Plug_dom_sf"/>
</dbReference>
<organism evidence="18 19">
    <name type="scientific">Komagataeibacter diospyri</name>
    <dbReference type="NCBI Taxonomy" id="1932662"/>
    <lineage>
        <taxon>Bacteria</taxon>
        <taxon>Pseudomonadati</taxon>
        <taxon>Pseudomonadota</taxon>
        <taxon>Alphaproteobacteria</taxon>
        <taxon>Acetobacterales</taxon>
        <taxon>Acetobacteraceae</taxon>
        <taxon>Komagataeibacter</taxon>
    </lineage>
</organism>
<evidence type="ECO:0000313" key="19">
    <source>
        <dbReference type="Proteomes" id="UP000315095"/>
    </source>
</evidence>
<dbReference type="OrthoDB" id="7215046at2"/>
<proteinExistence type="inferred from homology"/>
<evidence type="ECO:0000256" key="3">
    <source>
        <dbReference type="ARBA" id="ARBA00022452"/>
    </source>
</evidence>
<dbReference type="EMBL" id="BDLU01000014">
    <property type="protein sequence ID" value="GCE82466.1"/>
    <property type="molecule type" value="Genomic_DNA"/>
</dbReference>
<keyword evidence="19" id="KW-1185">Reference proteome</keyword>
<protein>
    <submittedName>
        <fullName evidence="18">TonB-dependent outer membrane receptor</fullName>
    </submittedName>
</protein>
<feature type="domain" description="TonB-dependent receptor plug" evidence="17">
    <location>
        <begin position="81"/>
        <end position="179"/>
    </location>
</feature>
<evidence type="ECO:0000256" key="1">
    <source>
        <dbReference type="ARBA" id="ARBA00004571"/>
    </source>
</evidence>
<accession>A0A4P5NX32</accession>
<comment type="caution">
    <text evidence="18">The sequence shown here is derived from an EMBL/GenBank/DDBJ whole genome shotgun (WGS) entry which is preliminary data.</text>
</comment>
<dbReference type="GO" id="GO:0009279">
    <property type="term" value="C:cell outer membrane"/>
    <property type="evidence" value="ECO:0007669"/>
    <property type="project" value="UniProtKB-SubCell"/>
</dbReference>
<feature type="compositionally biased region" description="Polar residues" evidence="14">
    <location>
        <begin position="25"/>
        <end position="37"/>
    </location>
</feature>
<dbReference type="PANTHER" id="PTHR32552">
    <property type="entry name" value="FERRICHROME IRON RECEPTOR-RELATED"/>
    <property type="match status" value="1"/>
</dbReference>
<dbReference type="Pfam" id="PF07715">
    <property type="entry name" value="Plug"/>
    <property type="match status" value="1"/>
</dbReference>
<gene>
    <name evidence="18" type="ORF">MSKU9_0607</name>
</gene>
<dbReference type="Proteomes" id="UP000315095">
    <property type="component" value="Unassembled WGS sequence"/>
</dbReference>
<dbReference type="Gene3D" id="2.40.170.20">
    <property type="entry name" value="TonB-dependent receptor, beta-barrel domain"/>
    <property type="match status" value="1"/>
</dbReference>
<keyword evidence="9 13" id="KW-0798">TonB box</keyword>
<dbReference type="InterPro" id="IPR039426">
    <property type="entry name" value="TonB-dep_rcpt-like"/>
</dbReference>
<evidence type="ECO:0000256" key="12">
    <source>
        <dbReference type="PROSITE-ProRule" id="PRU01360"/>
    </source>
</evidence>
<keyword evidence="3 12" id="KW-1134">Transmembrane beta strand</keyword>
<dbReference type="InterPro" id="IPR036942">
    <property type="entry name" value="Beta-barrel_TonB_sf"/>
</dbReference>
<comment type="subcellular location">
    <subcellularLocation>
        <location evidence="1 12">Cell outer membrane</location>
        <topology evidence="1 12">Multi-pass membrane protein</topology>
    </subcellularLocation>
</comment>
<evidence type="ECO:0000259" key="17">
    <source>
        <dbReference type="Pfam" id="PF07715"/>
    </source>
</evidence>
<dbReference type="GO" id="GO:0015344">
    <property type="term" value="F:siderophore uptake transmembrane transporter activity"/>
    <property type="evidence" value="ECO:0007669"/>
    <property type="project" value="TreeGrafter"/>
</dbReference>
<dbReference type="SUPFAM" id="SSF56935">
    <property type="entry name" value="Porins"/>
    <property type="match status" value="1"/>
</dbReference>
<name>A0A4P5NX32_9PROT</name>
<keyword evidence="10 12" id="KW-0472">Membrane</keyword>
<evidence type="ECO:0000256" key="15">
    <source>
        <dbReference type="SAM" id="SignalP"/>
    </source>
</evidence>
<keyword evidence="18" id="KW-0675">Receptor</keyword>
<keyword evidence="8" id="KW-0406">Ion transport</keyword>
<feature type="region of interest" description="Disordered" evidence="14">
    <location>
        <begin position="25"/>
        <end position="67"/>
    </location>
</feature>
<dbReference type="InterPro" id="IPR000531">
    <property type="entry name" value="Beta-barrel_TonB"/>
</dbReference>